<evidence type="ECO:0000313" key="2">
    <source>
        <dbReference type="EMBL" id="CAB4338509.1"/>
    </source>
</evidence>
<dbReference type="Pfam" id="PF00535">
    <property type="entry name" value="Glycos_transf_2"/>
    <property type="match status" value="1"/>
</dbReference>
<dbReference type="SUPFAM" id="SSF53448">
    <property type="entry name" value="Nucleotide-diphospho-sugar transferases"/>
    <property type="match status" value="1"/>
</dbReference>
<sequence length="262" mass="30803">MAEVLIIIPTHSNVETFENAVQSVLEQSFDDIEVQIIGDGALPAIVEQAQTFQQRDSRISFHNYPKTIRRAEEHRHQAIVNSPAQFISYLADDDLFLPHHVEYMRRQIGEFDFINPRPTFIDRNDVVWCTPTDIALESNRLWHLREDVQQNSISLSGVMHTKMAYENLSEGWAPTPEGLWTDLHMWQKFFRNSHLSFKTSHRSTILKFLDFNNSFDQVKIDQNRKWFDRQREVSFVAYWDEIVEVTHQRAAAEQFALLSQPR</sequence>
<organism evidence="2">
    <name type="scientific">freshwater metagenome</name>
    <dbReference type="NCBI Taxonomy" id="449393"/>
    <lineage>
        <taxon>unclassified sequences</taxon>
        <taxon>metagenomes</taxon>
        <taxon>ecological metagenomes</taxon>
    </lineage>
</organism>
<protein>
    <submittedName>
        <fullName evidence="2">Unannotated protein</fullName>
    </submittedName>
</protein>
<dbReference type="InterPro" id="IPR029044">
    <property type="entry name" value="Nucleotide-diphossugar_trans"/>
</dbReference>
<name>A0A6J5ZD53_9ZZZZ</name>
<reference evidence="2" key="1">
    <citation type="submission" date="2020-05" db="EMBL/GenBank/DDBJ databases">
        <authorList>
            <person name="Chiriac C."/>
            <person name="Salcher M."/>
            <person name="Ghai R."/>
            <person name="Kavagutti S V."/>
        </authorList>
    </citation>
    <scope>NUCLEOTIDE SEQUENCE</scope>
</reference>
<dbReference type="Gene3D" id="3.90.550.10">
    <property type="entry name" value="Spore Coat Polysaccharide Biosynthesis Protein SpsA, Chain A"/>
    <property type="match status" value="1"/>
</dbReference>
<accession>A0A6J5ZD53</accession>
<dbReference type="CDD" id="cd00761">
    <property type="entry name" value="Glyco_tranf_GTA_type"/>
    <property type="match status" value="1"/>
</dbReference>
<gene>
    <name evidence="2" type="ORF">UFOPK3770_00758</name>
</gene>
<dbReference type="AlphaFoldDB" id="A0A6J5ZD53"/>
<proteinExistence type="predicted"/>
<dbReference type="InterPro" id="IPR001173">
    <property type="entry name" value="Glyco_trans_2-like"/>
</dbReference>
<dbReference type="EMBL" id="CAESAJ010000072">
    <property type="protein sequence ID" value="CAB4338509.1"/>
    <property type="molecule type" value="Genomic_DNA"/>
</dbReference>
<feature type="domain" description="Glycosyltransferase 2-like" evidence="1">
    <location>
        <begin position="6"/>
        <end position="128"/>
    </location>
</feature>
<evidence type="ECO:0000259" key="1">
    <source>
        <dbReference type="Pfam" id="PF00535"/>
    </source>
</evidence>